<keyword evidence="3" id="KW-1185">Reference proteome</keyword>
<evidence type="ECO:0000313" key="3">
    <source>
        <dbReference type="Proteomes" id="UP000018144"/>
    </source>
</evidence>
<evidence type="ECO:0000313" key="2">
    <source>
        <dbReference type="EMBL" id="CCX32092.1"/>
    </source>
</evidence>
<dbReference type="EMBL" id="HF935724">
    <property type="protein sequence ID" value="CCX32092.1"/>
    <property type="molecule type" value="Genomic_DNA"/>
</dbReference>
<sequence>MVHRSSQTKIFEGRIPSFGTKELP</sequence>
<dbReference type="Proteomes" id="UP000018144">
    <property type="component" value="Unassembled WGS sequence"/>
</dbReference>
<feature type="region of interest" description="Disordered" evidence="1">
    <location>
        <begin position="1"/>
        <end position="24"/>
    </location>
</feature>
<accession>U4LKI6</accession>
<protein>
    <submittedName>
        <fullName evidence="2">Uncharacterized protein</fullName>
    </submittedName>
</protein>
<name>U4LKI6_PYROM</name>
<evidence type="ECO:0000256" key="1">
    <source>
        <dbReference type="SAM" id="MobiDB-lite"/>
    </source>
</evidence>
<gene>
    <name evidence="2" type="ORF">PCON_12362</name>
</gene>
<organism evidence="2 3">
    <name type="scientific">Pyronema omphalodes (strain CBS 100304)</name>
    <name type="common">Pyronema confluens</name>
    <dbReference type="NCBI Taxonomy" id="1076935"/>
    <lineage>
        <taxon>Eukaryota</taxon>
        <taxon>Fungi</taxon>
        <taxon>Dikarya</taxon>
        <taxon>Ascomycota</taxon>
        <taxon>Pezizomycotina</taxon>
        <taxon>Pezizomycetes</taxon>
        <taxon>Pezizales</taxon>
        <taxon>Pyronemataceae</taxon>
        <taxon>Pyronema</taxon>
    </lineage>
</organism>
<reference evidence="2 3" key="1">
    <citation type="journal article" date="2013" name="PLoS Genet.">
        <title>The genome and development-dependent transcriptomes of Pyronema confluens: a window into fungal evolution.</title>
        <authorList>
            <person name="Traeger S."/>
            <person name="Altegoer F."/>
            <person name="Freitag M."/>
            <person name="Gabaldon T."/>
            <person name="Kempken F."/>
            <person name="Kumar A."/>
            <person name="Marcet-Houben M."/>
            <person name="Poggeler S."/>
            <person name="Stajich J.E."/>
            <person name="Nowrousian M."/>
        </authorList>
    </citation>
    <scope>NUCLEOTIDE SEQUENCE [LARGE SCALE GENOMIC DNA]</scope>
    <source>
        <strain evidence="3">CBS 100304</strain>
        <tissue evidence="2">Vegetative mycelium</tissue>
    </source>
</reference>
<proteinExistence type="predicted"/>
<dbReference type="AlphaFoldDB" id="U4LKI6"/>